<accession>A0A7D9HMG3</accession>
<dbReference type="EMBL" id="CACRXK020000982">
    <property type="protein sequence ID" value="CAB3986227.1"/>
    <property type="molecule type" value="Genomic_DNA"/>
</dbReference>
<dbReference type="PANTHER" id="PTHR12103:SF12">
    <property type="entry name" value="FI20020P1"/>
    <property type="match status" value="1"/>
</dbReference>
<dbReference type="PANTHER" id="PTHR12103">
    <property type="entry name" value="5'-NUCLEOTIDASE DOMAIN-CONTAINING"/>
    <property type="match status" value="1"/>
</dbReference>
<dbReference type="Proteomes" id="UP001152795">
    <property type="component" value="Unassembled WGS sequence"/>
</dbReference>
<dbReference type="GO" id="GO:0008253">
    <property type="term" value="F:5'-nucleotidase activity"/>
    <property type="evidence" value="ECO:0007669"/>
    <property type="project" value="TreeGrafter"/>
</dbReference>
<proteinExistence type="predicted"/>
<sequence>MAGVIYRRCLKCLSTWKTVNFTIKPSSFYGKTFKRTHSSSNWAEKVTANKLKAVYKSRKHASLNGTMCYKLVDEKSVFANNELSLRDIAVYGFDYDYTLAHYTDELNSLIYQMSLEKLIKEYSYPEELRIMPYDPEFVIRGLHIDINKGVMMKIDSYQNIMPGTAYRNAM</sequence>
<dbReference type="OrthoDB" id="409330at2759"/>
<keyword evidence="2" id="KW-0378">Hydrolase</keyword>
<evidence type="ECO:0000256" key="3">
    <source>
        <dbReference type="ARBA" id="ARBA00022842"/>
    </source>
</evidence>
<evidence type="ECO:0000313" key="4">
    <source>
        <dbReference type="EMBL" id="CAB3986227.1"/>
    </source>
</evidence>
<keyword evidence="5" id="KW-1185">Reference proteome</keyword>
<dbReference type="Pfam" id="PF05761">
    <property type="entry name" value="5_nucleotid"/>
    <property type="match status" value="1"/>
</dbReference>
<protein>
    <submittedName>
        <fullName evidence="4">Uncharacterized protein</fullName>
    </submittedName>
</protein>
<evidence type="ECO:0000256" key="2">
    <source>
        <dbReference type="ARBA" id="ARBA00022801"/>
    </source>
</evidence>
<name>A0A7D9HMG3_PARCT</name>
<dbReference type="InterPro" id="IPR036412">
    <property type="entry name" value="HAD-like_sf"/>
</dbReference>
<organism evidence="4 5">
    <name type="scientific">Paramuricea clavata</name>
    <name type="common">Red gorgonian</name>
    <name type="synonym">Violescent sea-whip</name>
    <dbReference type="NCBI Taxonomy" id="317549"/>
    <lineage>
        <taxon>Eukaryota</taxon>
        <taxon>Metazoa</taxon>
        <taxon>Cnidaria</taxon>
        <taxon>Anthozoa</taxon>
        <taxon>Octocorallia</taxon>
        <taxon>Malacalcyonacea</taxon>
        <taxon>Plexauridae</taxon>
        <taxon>Paramuricea</taxon>
    </lineage>
</organism>
<gene>
    <name evidence="4" type="ORF">PACLA_8A048212</name>
</gene>
<reference evidence="4" key="1">
    <citation type="submission" date="2020-04" db="EMBL/GenBank/DDBJ databases">
        <authorList>
            <person name="Alioto T."/>
            <person name="Alioto T."/>
            <person name="Gomez Garrido J."/>
        </authorList>
    </citation>
    <scope>NUCLEOTIDE SEQUENCE</scope>
    <source>
        <strain evidence="4">A484AB</strain>
    </source>
</reference>
<evidence type="ECO:0000256" key="1">
    <source>
        <dbReference type="ARBA" id="ARBA00022723"/>
    </source>
</evidence>
<keyword evidence="3" id="KW-0460">Magnesium</keyword>
<keyword evidence="1" id="KW-0479">Metal-binding</keyword>
<evidence type="ECO:0000313" key="5">
    <source>
        <dbReference type="Proteomes" id="UP001152795"/>
    </source>
</evidence>
<dbReference type="AlphaFoldDB" id="A0A7D9HMG3"/>
<dbReference type="SUPFAM" id="SSF56784">
    <property type="entry name" value="HAD-like"/>
    <property type="match status" value="1"/>
</dbReference>
<dbReference type="GO" id="GO:0046872">
    <property type="term" value="F:metal ion binding"/>
    <property type="evidence" value="ECO:0007669"/>
    <property type="project" value="UniProtKB-KW"/>
</dbReference>
<dbReference type="InterPro" id="IPR008380">
    <property type="entry name" value="HAD-SF_hydro_IG_5-nucl"/>
</dbReference>
<comment type="caution">
    <text evidence="4">The sequence shown here is derived from an EMBL/GenBank/DDBJ whole genome shotgun (WGS) entry which is preliminary data.</text>
</comment>